<dbReference type="GO" id="GO:0006355">
    <property type="term" value="P:regulation of DNA-templated transcription"/>
    <property type="evidence" value="ECO:0007669"/>
    <property type="project" value="TreeGrafter"/>
</dbReference>
<feature type="modified residue" description="4-aspartylphosphate" evidence="2">
    <location>
        <position position="58"/>
    </location>
</feature>
<organism evidence="5 6">
    <name type="scientific">Allofranklinella schreckenbergeri</name>
    <dbReference type="NCBI Taxonomy" id="1076744"/>
    <lineage>
        <taxon>Bacteria</taxon>
        <taxon>Pseudomonadati</taxon>
        <taxon>Pseudomonadota</taxon>
        <taxon>Betaproteobacteria</taxon>
        <taxon>Burkholderiales</taxon>
        <taxon>Comamonadaceae</taxon>
        <taxon>Allofranklinella</taxon>
    </lineage>
</organism>
<dbReference type="AlphaFoldDB" id="A0A3M6Q3A9"/>
<dbReference type="InterPro" id="IPR001789">
    <property type="entry name" value="Sig_transdc_resp-reg_receiver"/>
</dbReference>
<dbReference type="GO" id="GO:0000976">
    <property type="term" value="F:transcription cis-regulatory region binding"/>
    <property type="evidence" value="ECO:0007669"/>
    <property type="project" value="TreeGrafter"/>
</dbReference>
<dbReference type="PROSITE" id="PS50930">
    <property type="entry name" value="HTH_LYTTR"/>
    <property type="match status" value="1"/>
</dbReference>
<keyword evidence="1 5" id="KW-0238">DNA-binding</keyword>
<dbReference type="GO" id="GO:0005829">
    <property type="term" value="C:cytosol"/>
    <property type="evidence" value="ECO:0007669"/>
    <property type="project" value="TreeGrafter"/>
</dbReference>
<name>A0A3M6Q3A9_9BURK</name>
<protein>
    <submittedName>
        <fullName evidence="5">DNA-binding response regulator</fullName>
    </submittedName>
</protein>
<dbReference type="Proteomes" id="UP000267521">
    <property type="component" value="Unassembled WGS sequence"/>
</dbReference>
<dbReference type="GO" id="GO:0000156">
    <property type="term" value="F:phosphorelay response regulator activity"/>
    <property type="evidence" value="ECO:0007669"/>
    <property type="project" value="TreeGrafter"/>
</dbReference>
<dbReference type="PANTHER" id="PTHR48111:SF3">
    <property type="entry name" value="TRANSCRIPTIONAL REGULATORY PROTEIN BTSR"/>
    <property type="match status" value="1"/>
</dbReference>
<dbReference type="Pfam" id="PF00072">
    <property type="entry name" value="Response_reg"/>
    <property type="match status" value="1"/>
</dbReference>
<evidence type="ECO:0000256" key="2">
    <source>
        <dbReference type="PROSITE-ProRule" id="PRU00169"/>
    </source>
</evidence>
<dbReference type="InterPro" id="IPR011006">
    <property type="entry name" value="CheY-like_superfamily"/>
</dbReference>
<dbReference type="InterPro" id="IPR007492">
    <property type="entry name" value="LytTR_DNA-bd_dom"/>
</dbReference>
<dbReference type="SMART" id="SM00448">
    <property type="entry name" value="REC"/>
    <property type="match status" value="1"/>
</dbReference>
<feature type="domain" description="Response regulatory" evidence="3">
    <location>
        <begin position="2"/>
        <end position="121"/>
    </location>
</feature>
<dbReference type="EMBL" id="RDQM01000009">
    <property type="protein sequence ID" value="RMW97693.1"/>
    <property type="molecule type" value="Genomic_DNA"/>
</dbReference>
<dbReference type="Gene3D" id="3.40.50.2300">
    <property type="match status" value="1"/>
</dbReference>
<dbReference type="PANTHER" id="PTHR48111">
    <property type="entry name" value="REGULATOR OF RPOS"/>
    <property type="match status" value="1"/>
</dbReference>
<dbReference type="RefSeq" id="WP_122238590.1">
    <property type="nucleotide sequence ID" value="NZ_RDQM01000009.1"/>
</dbReference>
<dbReference type="Pfam" id="PF04397">
    <property type="entry name" value="LytTR"/>
    <property type="match status" value="1"/>
</dbReference>
<accession>A0A3M6Q3A9</accession>
<evidence type="ECO:0000256" key="1">
    <source>
        <dbReference type="ARBA" id="ARBA00023125"/>
    </source>
</evidence>
<evidence type="ECO:0000259" key="4">
    <source>
        <dbReference type="PROSITE" id="PS50930"/>
    </source>
</evidence>
<comment type="caution">
    <text evidence="5">The sequence shown here is derived from an EMBL/GenBank/DDBJ whole genome shotgun (WGS) entry which is preliminary data.</text>
</comment>
<feature type="domain" description="HTH LytTR-type" evidence="4">
    <location>
        <begin position="163"/>
        <end position="271"/>
    </location>
</feature>
<keyword evidence="2" id="KW-0597">Phosphoprotein</keyword>
<dbReference type="InterPro" id="IPR039420">
    <property type="entry name" value="WalR-like"/>
</dbReference>
<dbReference type="SMART" id="SM00850">
    <property type="entry name" value="LytTR"/>
    <property type="match status" value="1"/>
</dbReference>
<proteinExistence type="predicted"/>
<sequence length="272" mass="30156">MNVLIVDDEALARKRLRTLLEALPDFPCRVMEAAAVSQAQEILARTQDNAAIDVILLDIQMPGMDGVQFAQTLRTQPRPPAIVFVTAHAEYAVRAFELEAADYLTKPVRSERLHQALKRACLWLGGQAALARTDGAAPIVAPVAPPATALANVAVPEADAPFLVVHSHQRTERVLVERILFCRAEMKYITLVTAQGSVLWDGSLNDLEKRFPAQFLRVHRNALVARKALRGLVKAHHPQEGEHWRLQLHGTQETLHVSRRMLPAVRAALQGR</sequence>
<evidence type="ECO:0000259" key="3">
    <source>
        <dbReference type="PROSITE" id="PS50110"/>
    </source>
</evidence>
<gene>
    <name evidence="5" type="ORF">EBQ26_08555</name>
</gene>
<reference evidence="5 6" key="1">
    <citation type="submission" date="2018-10" db="EMBL/GenBank/DDBJ databases">
        <title>Comamonadaceae CDC group NO-1 genome sequencing and assembly.</title>
        <authorList>
            <person name="Bernier A.-M."/>
            <person name="Bernard K."/>
        </authorList>
    </citation>
    <scope>NUCLEOTIDE SEQUENCE [LARGE SCALE GENOMIC DNA]</scope>
    <source>
        <strain evidence="5 6">NML970147</strain>
    </source>
</reference>
<evidence type="ECO:0000313" key="5">
    <source>
        <dbReference type="EMBL" id="RMW97693.1"/>
    </source>
</evidence>
<dbReference type="PROSITE" id="PS50110">
    <property type="entry name" value="RESPONSE_REGULATORY"/>
    <property type="match status" value="1"/>
</dbReference>
<evidence type="ECO:0000313" key="6">
    <source>
        <dbReference type="Proteomes" id="UP000267521"/>
    </source>
</evidence>
<dbReference type="Gene3D" id="2.40.50.1020">
    <property type="entry name" value="LytTr DNA-binding domain"/>
    <property type="match status" value="1"/>
</dbReference>
<dbReference type="GO" id="GO:0032993">
    <property type="term" value="C:protein-DNA complex"/>
    <property type="evidence" value="ECO:0007669"/>
    <property type="project" value="TreeGrafter"/>
</dbReference>
<dbReference type="SUPFAM" id="SSF52172">
    <property type="entry name" value="CheY-like"/>
    <property type="match status" value="1"/>
</dbReference>